<dbReference type="Proteomes" id="UP000253950">
    <property type="component" value="Unassembled WGS sequence"/>
</dbReference>
<evidence type="ECO:0000313" key="8">
    <source>
        <dbReference type="Proteomes" id="UP000253950"/>
    </source>
</evidence>
<reference evidence="7 8" key="1">
    <citation type="submission" date="2018-05" db="EMBL/GenBank/DDBJ databases">
        <title>Draft Genome Sequences for a Diverse set of 7 Haemophilus Species.</title>
        <authorList>
            <person name="Nichols M."/>
            <person name="Topaz N."/>
            <person name="Wang X."/>
            <person name="Wang X."/>
            <person name="Boxrud D."/>
        </authorList>
    </citation>
    <scope>NUCLEOTIDE SEQUENCE [LARGE SCALE GENOMIC DNA]</scope>
    <source>
        <strain evidence="7 8">C2015005473</strain>
    </source>
</reference>
<comment type="caution">
    <text evidence="7">The sequence shown here is derived from an EMBL/GenBank/DDBJ whole genome shotgun (WGS) entry which is preliminary data.</text>
</comment>
<dbReference type="EMBL" id="QEQG01000008">
    <property type="protein sequence ID" value="RDF10580.1"/>
    <property type="molecule type" value="Genomic_DNA"/>
</dbReference>
<organism evidence="7 8">
    <name type="scientific">Haemophilus sputorum</name>
    <dbReference type="NCBI Taxonomy" id="1078480"/>
    <lineage>
        <taxon>Bacteria</taxon>
        <taxon>Pseudomonadati</taxon>
        <taxon>Pseudomonadota</taxon>
        <taxon>Gammaproteobacteria</taxon>
        <taxon>Pasteurellales</taxon>
        <taxon>Pasteurellaceae</taxon>
        <taxon>Haemophilus</taxon>
    </lineage>
</organism>
<proteinExistence type="inferred from homology"/>
<gene>
    <name evidence="7" type="ORF">DPV84_07870</name>
</gene>
<dbReference type="RefSeq" id="WP_111389965.1">
    <property type="nucleotide sequence ID" value="NZ_QEQG01000008.1"/>
</dbReference>
<evidence type="ECO:0000256" key="3">
    <source>
        <dbReference type="ARBA" id="ARBA00023169"/>
    </source>
</evidence>
<dbReference type="PANTHER" id="PTHR24045">
    <property type="match status" value="1"/>
</dbReference>
<accession>A0ABX9HR91</accession>
<protein>
    <submittedName>
        <fullName evidence="7">Capsule biosynthesis protein CapC</fullName>
    </submittedName>
</protein>
<feature type="domain" description="Stealth protein CR1 conserved region 1" evidence="5">
    <location>
        <begin position="60"/>
        <end position="83"/>
    </location>
</feature>
<dbReference type="PANTHER" id="PTHR24045:SF0">
    <property type="entry name" value="N-ACETYLGLUCOSAMINE-1-PHOSPHOTRANSFERASE SUBUNITS ALPHA_BETA"/>
    <property type="match status" value="1"/>
</dbReference>
<comment type="similarity">
    <text evidence="1">Belongs to the stealth family.</text>
</comment>
<keyword evidence="8" id="KW-1185">Reference proteome</keyword>
<name>A0ABX9HR91_9PAST</name>
<sequence>MKKLKKFITKPHIFFRDALNNKYPVINNEQGISEFDENAVIDHQEKLEKLENSLMNTSIPVDVVFTWVNDKDQKWQEKKQYYSTLANNCALYAKDNARFEEHNELFYSVKSVQKFLPWVRYIFIVTDNQIPDWLNKEEQQIKIIDHREIIDKNYLPTFNSHVIEANLHKIPNLSEHFIYFNDDVFVAKPLQKSHFFKPNGLASIFLSIKNLDKMYAKGTSTPTLLASMNSRRLLRKLYGRELNAQTPLIHSYIPLKKSIFEKIWGVFRNEIEEFLSNRFRGKNDLNLATFFVPYAMYLEGKSVLTPEICYYFNIRSANAKAQYKKLLKKKYMVKQPHSFCANDFNSKTKISSYKNKLTETLKEYYK</sequence>
<keyword evidence="3" id="KW-0270">Exopolysaccharide synthesis</keyword>
<evidence type="ECO:0000259" key="6">
    <source>
        <dbReference type="Pfam" id="PF17102"/>
    </source>
</evidence>
<dbReference type="InterPro" id="IPR047141">
    <property type="entry name" value="Stealth"/>
</dbReference>
<dbReference type="InterPro" id="IPR031357">
    <property type="entry name" value="Stealth_CR3"/>
</dbReference>
<dbReference type="InterPro" id="IPR031358">
    <property type="entry name" value="Stealth_CR1"/>
</dbReference>
<dbReference type="Pfam" id="PF17101">
    <property type="entry name" value="Stealth_CR1"/>
    <property type="match status" value="1"/>
</dbReference>
<feature type="domain" description="Stealth protein CR3 conserved region 3" evidence="6">
    <location>
        <begin position="250"/>
        <end position="297"/>
    </location>
</feature>
<evidence type="ECO:0000259" key="4">
    <source>
        <dbReference type="Pfam" id="PF11380"/>
    </source>
</evidence>
<dbReference type="Pfam" id="PF11380">
    <property type="entry name" value="Stealth_CR2"/>
    <property type="match status" value="1"/>
</dbReference>
<evidence type="ECO:0000256" key="1">
    <source>
        <dbReference type="ARBA" id="ARBA00007583"/>
    </source>
</evidence>
<dbReference type="Pfam" id="PF17102">
    <property type="entry name" value="Stealth_CR3"/>
    <property type="match status" value="1"/>
</dbReference>
<evidence type="ECO:0000259" key="5">
    <source>
        <dbReference type="Pfam" id="PF17101"/>
    </source>
</evidence>
<feature type="domain" description="Stealth protein CR2 conserved region 2" evidence="4">
    <location>
        <begin position="98"/>
        <end position="201"/>
    </location>
</feature>
<evidence type="ECO:0000256" key="2">
    <source>
        <dbReference type="ARBA" id="ARBA00022679"/>
    </source>
</evidence>
<evidence type="ECO:0000313" key="7">
    <source>
        <dbReference type="EMBL" id="RDF10580.1"/>
    </source>
</evidence>
<keyword evidence="2" id="KW-0808">Transferase</keyword>
<dbReference type="InterPro" id="IPR021520">
    <property type="entry name" value="Stealth_CR2"/>
</dbReference>